<evidence type="ECO:0000313" key="1">
    <source>
        <dbReference type="EMBL" id="GFQ73647.1"/>
    </source>
</evidence>
<name>A0A8X6F9L2_TRICU</name>
<organism evidence="1 2">
    <name type="scientific">Trichonephila clavata</name>
    <name type="common">Joro spider</name>
    <name type="synonym">Nephila clavata</name>
    <dbReference type="NCBI Taxonomy" id="2740835"/>
    <lineage>
        <taxon>Eukaryota</taxon>
        <taxon>Metazoa</taxon>
        <taxon>Ecdysozoa</taxon>
        <taxon>Arthropoda</taxon>
        <taxon>Chelicerata</taxon>
        <taxon>Arachnida</taxon>
        <taxon>Araneae</taxon>
        <taxon>Araneomorphae</taxon>
        <taxon>Entelegynae</taxon>
        <taxon>Araneoidea</taxon>
        <taxon>Nephilidae</taxon>
        <taxon>Trichonephila</taxon>
    </lineage>
</organism>
<accession>A0A8X6F9L2</accession>
<evidence type="ECO:0000313" key="2">
    <source>
        <dbReference type="Proteomes" id="UP000887116"/>
    </source>
</evidence>
<keyword evidence="2" id="KW-1185">Reference proteome</keyword>
<reference evidence="1" key="1">
    <citation type="submission" date="2020-07" db="EMBL/GenBank/DDBJ databases">
        <title>Multicomponent nature underlies the extraordinary mechanical properties of spider dragline silk.</title>
        <authorList>
            <person name="Kono N."/>
            <person name="Nakamura H."/>
            <person name="Mori M."/>
            <person name="Yoshida Y."/>
            <person name="Ohtoshi R."/>
            <person name="Malay A.D."/>
            <person name="Moran D.A.P."/>
            <person name="Tomita M."/>
            <person name="Numata K."/>
            <person name="Arakawa K."/>
        </authorList>
    </citation>
    <scope>NUCLEOTIDE SEQUENCE</scope>
</reference>
<dbReference type="EMBL" id="BMAO01011433">
    <property type="protein sequence ID" value="GFQ73647.1"/>
    <property type="molecule type" value="Genomic_DNA"/>
</dbReference>
<sequence>MYNSAGGAKNNMNYGIAIVVQNKPNVQLPGPRRPSNWDRAITDGFEDSWGWAQFICDNNLAHYDIFHRMPLLVCDMISHDYGRPVCLLAQ</sequence>
<gene>
    <name evidence="1" type="ORF">TNCT_375061</name>
</gene>
<dbReference type="Proteomes" id="UP000887116">
    <property type="component" value="Unassembled WGS sequence"/>
</dbReference>
<proteinExistence type="predicted"/>
<dbReference type="AlphaFoldDB" id="A0A8X6F9L2"/>
<protein>
    <submittedName>
        <fullName evidence="1">Uncharacterized protein</fullName>
    </submittedName>
</protein>
<comment type="caution">
    <text evidence="1">The sequence shown here is derived from an EMBL/GenBank/DDBJ whole genome shotgun (WGS) entry which is preliminary data.</text>
</comment>
<dbReference type="OrthoDB" id="6490050at2759"/>